<name>A0A927HM72_9ENTR</name>
<accession>A0A927HM72</accession>
<evidence type="ECO:0000313" key="1">
    <source>
        <dbReference type="EMBL" id="MBD3706723.1"/>
    </source>
</evidence>
<gene>
    <name evidence="1" type="ORF">IE983_05160</name>
</gene>
<dbReference type="AlphaFoldDB" id="A0A927HM72"/>
<dbReference type="EMBL" id="JACXTA010000001">
    <property type="protein sequence ID" value="MBD3706723.1"/>
    <property type="molecule type" value="Genomic_DNA"/>
</dbReference>
<comment type="caution">
    <text evidence="1">The sequence shown here is derived from an EMBL/GenBank/DDBJ whole genome shotgun (WGS) entry which is preliminary data.</text>
</comment>
<dbReference type="Proteomes" id="UP000655273">
    <property type="component" value="Unassembled WGS sequence"/>
</dbReference>
<protein>
    <submittedName>
        <fullName evidence="1">Uncharacterized protein</fullName>
    </submittedName>
</protein>
<sequence length="110" mass="12559">MAFWLIGCFRIYRAGFVAGHLLLEVLAAGDAAMLAGRGKSSRWLSGGWWSFQQLPQLCFAGTFKRRITATSGWEIIKWHAYRPPVTGNSRSCWWQKRRIHNAHLIRVKAA</sequence>
<organism evidence="1 2">
    <name type="scientific">Enterobacter hormaechei</name>
    <dbReference type="NCBI Taxonomy" id="158836"/>
    <lineage>
        <taxon>Bacteria</taxon>
        <taxon>Pseudomonadati</taxon>
        <taxon>Pseudomonadota</taxon>
        <taxon>Gammaproteobacteria</taxon>
        <taxon>Enterobacterales</taxon>
        <taxon>Enterobacteriaceae</taxon>
        <taxon>Enterobacter</taxon>
        <taxon>Enterobacter cloacae complex</taxon>
    </lineage>
</organism>
<proteinExistence type="predicted"/>
<evidence type="ECO:0000313" key="2">
    <source>
        <dbReference type="Proteomes" id="UP000655273"/>
    </source>
</evidence>
<reference evidence="1" key="1">
    <citation type="submission" date="2020-07" db="EMBL/GenBank/DDBJ databases">
        <title>Clinical and genomic characterization of carbapenemase-producing Enterobacterales causing secondary infections during the COVID-19 crisis at a New York City hospital.</title>
        <authorList>
            <person name="Gomez-Simmonds A."/>
            <person name="Annavajhala M.K."/>
            <person name="Uhlemann A.-C."/>
        </authorList>
    </citation>
    <scope>NUCLEOTIDE SEQUENCE</scope>
    <source>
        <strain evidence="1">NK1396</strain>
    </source>
</reference>